<dbReference type="EMBL" id="JACGWN010000010">
    <property type="protein sequence ID" value="KAL0427691.1"/>
    <property type="molecule type" value="Genomic_DNA"/>
</dbReference>
<dbReference type="InterPro" id="IPR057670">
    <property type="entry name" value="SH3_retrovirus"/>
</dbReference>
<protein>
    <recommendedName>
        <fullName evidence="2">Retroviral polymerase SH3-like domain-containing protein</fullName>
    </recommendedName>
</protein>
<name>A0AAW2VJ04_9LAMI</name>
<proteinExistence type="predicted"/>
<comment type="caution">
    <text evidence="3">The sequence shown here is derived from an EMBL/GenBank/DDBJ whole genome shotgun (WGS) entry which is preliminary data.</text>
</comment>
<sequence>MVPQTPYEIWHGKPASYKYLRVWGSPAYAKRLVGDKLDSRSSLCRFIRYLKETAGYYFYNPIEQKKFISRNAIFLEKDFPSDSRRDEVLIEESSKEPQHDNTTSFEPPVHTDSVSVHRRSTRESRVPERYGFVGLTSQLDNDPKTYGEAMSDINSDKSLEAMKSEWTTWVQIKFGPTQRRKARSVRIGDMKANGIGLHQLDRALDGGHEINCLGLGLKHSKSRTSRMGIESPVETCTKSRIHWMSAAFHRRQTWVVYAILVSWID</sequence>
<gene>
    <name evidence="3" type="ORF">Slati_2943900</name>
</gene>
<accession>A0AAW2VJ04</accession>
<reference evidence="3" key="1">
    <citation type="submission" date="2020-06" db="EMBL/GenBank/DDBJ databases">
        <authorList>
            <person name="Li T."/>
            <person name="Hu X."/>
            <person name="Zhang T."/>
            <person name="Song X."/>
            <person name="Zhang H."/>
            <person name="Dai N."/>
            <person name="Sheng W."/>
            <person name="Hou X."/>
            <person name="Wei L."/>
        </authorList>
    </citation>
    <scope>NUCLEOTIDE SEQUENCE</scope>
    <source>
        <strain evidence="3">KEN1</strain>
        <tissue evidence="3">Leaf</tissue>
    </source>
</reference>
<feature type="region of interest" description="Disordered" evidence="1">
    <location>
        <begin position="91"/>
        <end position="121"/>
    </location>
</feature>
<dbReference type="Pfam" id="PF25597">
    <property type="entry name" value="SH3_retrovirus"/>
    <property type="match status" value="1"/>
</dbReference>
<evidence type="ECO:0000259" key="2">
    <source>
        <dbReference type="Pfam" id="PF25597"/>
    </source>
</evidence>
<dbReference type="AlphaFoldDB" id="A0AAW2VJ04"/>
<reference evidence="3" key="2">
    <citation type="journal article" date="2024" name="Plant">
        <title>Genomic evolution and insights into agronomic trait innovations of Sesamum species.</title>
        <authorList>
            <person name="Miao H."/>
            <person name="Wang L."/>
            <person name="Qu L."/>
            <person name="Liu H."/>
            <person name="Sun Y."/>
            <person name="Le M."/>
            <person name="Wang Q."/>
            <person name="Wei S."/>
            <person name="Zheng Y."/>
            <person name="Lin W."/>
            <person name="Duan Y."/>
            <person name="Cao H."/>
            <person name="Xiong S."/>
            <person name="Wang X."/>
            <person name="Wei L."/>
            <person name="Li C."/>
            <person name="Ma Q."/>
            <person name="Ju M."/>
            <person name="Zhao R."/>
            <person name="Li G."/>
            <person name="Mu C."/>
            <person name="Tian Q."/>
            <person name="Mei H."/>
            <person name="Zhang T."/>
            <person name="Gao T."/>
            <person name="Zhang H."/>
        </authorList>
    </citation>
    <scope>NUCLEOTIDE SEQUENCE</scope>
    <source>
        <strain evidence="3">KEN1</strain>
    </source>
</reference>
<organism evidence="3">
    <name type="scientific">Sesamum latifolium</name>
    <dbReference type="NCBI Taxonomy" id="2727402"/>
    <lineage>
        <taxon>Eukaryota</taxon>
        <taxon>Viridiplantae</taxon>
        <taxon>Streptophyta</taxon>
        <taxon>Embryophyta</taxon>
        <taxon>Tracheophyta</taxon>
        <taxon>Spermatophyta</taxon>
        <taxon>Magnoliopsida</taxon>
        <taxon>eudicotyledons</taxon>
        <taxon>Gunneridae</taxon>
        <taxon>Pentapetalae</taxon>
        <taxon>asterids</taxon>
        <taxon>lamiids</taxon>
        <taxon>Lamiales</taxon>
        <taxon>Pedaliaceae</taxon>
        <taxon>Sesamum</taxon>
    </lineage>
</organism>
<feature type="domain" description="Retroviral polymerase SH3-like" evidence="2">
    <location>
        <begin position="33"/>
        <end position="84"/>
    </location>
</feature>
<evidence type="ECO:0000256" key="1">
    <source>
        <dbReference type="SAM" id="MobiDB-lite"/>
    </source>
</evidence>
<evidence type="ECO:0000313" key="3">
    <source>
        <dbReference type="EMBL" id="KAL0427691.1"/>
    </source>
</evidence>